<keyword evidence="1" id="KW-0812">Transmembrane</keyword>
<feature type="transmembrane region" description="Helical" evidence="1">
    <location>
        <begin position="123"/>
        <end position="143"/>
    </location>
</feature>
<feature type="transmembrane region" description="Helical" evidence="1">
    <location>
        <begin position="35"/>
        <end position="55"/>
    </location>
</feature>
<dbReference type="HOGENOM" id="CLU_056517_1_0_9"/>
<keyword evidence="1" id="KW-1133">Transmembrane helix</keyword>
<dbReference type="eggNOG" id="COG0786">
    <property type="taxonomic scope" value="Bacteria"/>
</dbReference>
<evidence type="ECO:0000256" key="1">
    <source>
        <dbReference type="SAM" id="Phobius"/>
    </source>
</evidence>
<dbReference type="CDD" id="cd21416">
    <property type="entry name" value="HDC_protein"/>
    <property type="match status" value="1"/>
</dbReference>
<evidence type="ECO:0000313" key="3">
    <source>
        <dbReference type="Proteomes" id="UP000005481"/>
    </source>
</evidence>
<evidence type="ECO:0008006" key="4">
    <source>
        <dbReference type="Google" id="ProtNLM"/>
    </source>
</evidence>
<feature type="transmembrane region" description="Helical" evidence="1">
    <location>
        <begin position="95"/>
        <end position="116"/>
    </location>
</feature>
<feature type="transmembrane region" description="Helical" evidence="1">
    <location>
        <begin position="286"/>
        <end position="307"/>
    </location>
</feature>
<sequence length="419" mass="44889">MQEFQAFLTATPVFALFILCALYAVGEFVGTYTKAWVPSVFVIAVLFLVGYWTFLPKDVVKIGGLGAPLGGIIAIMMVIVHMGTAISLKELGKQWKIIIGCLAGLAGMIIFCLVLGFTDVIDFNYIIAGLPPLTGGIVAATMMQAAAQELGLEKVAVLAICMYVCQGFAGYPLTAVMLKKEGNRLLKAYRNGEMTDTADSGTVDEANGKMAETGGTLKKKPFPRIPDKYYSVTYSLATICLIATLCIVVGNWTKSFMGAYAVNPAVLAVVFGIIATELGFLRSNILVQNGCFNFIMFIVMIFIFNGLNSASPTLLAGILGPMVLIIIVGVIGMVLFSYVVSKFLKISSYMAIAASLTALYGFPPNYVLTDECTTALAETAEEKKFLMNAMLPQMIVGGFVTVTITSVIIASLFIPLLQP</sequence>
<dbReference type="RefSeq" id="WP_006790159.1">
    <property type="nucleotide sequence ID" value="NZ_JH417588.1"/>
</dbReference>
<comment type="caution">
    <text evidence="2">The sequence shown here is derived from an EMBL/GenBank/DDBJ whole genome shotgun (WGS) entry which is preliminary data.</text>
</comment>
<dbReference type="PATRIC" id="fig|861450.3.peg.1101"/>
<feature type="transmembrane region" description="Helical" evidence="1">
    <location>
        <begin position="229"/>
        <end position="250"/>
    </location>
</feature>
<feature type="transmembrane region" description="Helical" evidence="1">
    <location>
        <begin position="7"/>
        <end position="29"/>
    </location>
</feature>
<evidence type="ECO:0000313" key="2">
    <source>
        <dbReference type="EMBL" id="EHM40605.1"/>
    </source>
</evidence>
<dbReference type="InterPro" id="IPR049576">
    <property type="entry name" value="HDC-like"/>
</dbReference>
<feature type="transmembrane region" description="Helical" evidence="1">
    <location>
        <begin position="62"/>
        <end position="83"/>
    </location>
</feature>
<keyword evidence="3" id="KW-1185">Reference proteome</keyword>
<dbReference type="AlphaFoldDB" id="G9YHP9"/>
<dbReference type="EMBL" id="AGCJ01000044">
    <property type="protein sequence ID" value="EHM40605.1"/>
    <property type="molecule type" value="Genomic_DNA"/>
</dbReference>
<gene>
    <name evidence="2" type="ORF">HMPREF0080_01183</name>
</gene>
<name>G9YHP9_9FIRM</name>
<feature type="transmembrane region" description="Helical" evidence="1">
    <location>
        <begin position="343"/>
        <end position="362"/>
    </location>
</feature>
<keyword evidence="1" id="KW-0472">Membrane</keyword>
<dbReference type="STRING" id="861450.HMPREF0080_01183"/>
<dbReference type="OrthoDB" id="3243277at2"/>
<reference evidence="2 3" key="1">
    <citation type="submission" date="2011-08" db="EMBL/GenBank/DDBJ databases">
        <authorList>
            <person name="Weinstock G."/>
            <person name="Sodergren E."/>
            <person name="Clifton S."/>
            <person name="Fulton L."/>
            <person name="Fulton B."/>
            <person name="Courtney L."/>
            <person name="Fronick C."/>
            <person name="Harrison M."/>
            <person name="Strong C."/>
            <person name="Farmer C."/>
            <person name="Delahaunty K."/>
            <person name="Markovic C."/>
            <person name="Hall O."/>
            <person name="Minx P."/>
            <person name="Tomlinson C."/>
            <person name="Mitreva M."/>
            <person name="Hou S."/>
            <person name="Chen J."/>
            <person name="Wollam A."/>
            <person name="Pepin K.H."/>
            <person name="Johnson M."/>
            <person name="Bhonagiri V."/>
            <person name="Zhang X."/>
            <person name="Suruliraj S."/>
            <person name="Warren W."/>
            <person name="Chinwalla A."/>
            <person name="Mardis E.R."/>
            <person name="Wilson R.K."/>
        </authorList>
    </citation>
    <scope>NUCLEOTIDE SEQUENCE [LARGE SCALE GENOMIC DNA]</scope>
    <source>
        <strain evidence="2 3">F0357</strain>
    </source>
</reference>
<dbReference type="Proteomes" id="UP000005481">
    <property type="component" value="Unassembled WGS sequence"/>
</dbReference>
<feature type="transmembrane region" description="Helical" evidence="1">
    <location>
        <begin position="313"/>
        <end position="336"/>
    </location>
</feature>
<organism evidence="2 3">
    <name type="scientific">Anaeroglobus geminatus F0357</name>
    <dbReference type="NCBI Taxonomy" id="861450"/>
    <lineage>
        <taxon>Bacteria</taxon>
        <taxon>Bacillati</taxon>
        <taxon>Bacillota</taxon>
        <taxon>Negativicutes</taxon>
        <taxon>Veillonellales</taxon>
        <taxon>Veillonellaceae</taxon>
        <taxon>Anaeroglobus</taxon>
    </lineage>
</organism>
<feature type="transmembrane region" description="Helical" evidence="1">
    <location>
        <begin position="394"/>
        <end position="417"/>
    </location>
</feature>
<feature type="transmembrane region" description="Helical" evidence="1">
    <location>
        <begin position="256"/>
        <end position="274"/>
    </location>
</feature>
<proteinExistence type="predicted"/>
<protein>
    <recommendedName>
        <fullName evidence="4">Sodium/glutamate symporter</fullName>
    </recommendedName>
</protein>
<feature type="transmembrane region" description="Helical" evidence="1">
    <location>
        <begin position="155"/>
        <end position="178"/>
    </location>
</feature>
<accession>G9YHP9</accession>